<keyword evidence="1" id="KW-1133">Transmembrane helix</keyword>
<evidence type="ECO:0000256" key="1">
    <source>
        <dbReference type="SAM" id="Phobius"/>
    </source>
</evidence>
<name>A0A8H6SFL3_MYCCL</name>
<evidence type="ECO:0000313" key="3">
    <source>
        <dbReference type="EMBL" id="KAF7298013.1"/>
    </source>
</evidence>
<feature type="transmembrane region" description="Helical" evidence="1">
    <location>
        <begin position="144"/>
        <end position="162"/>
    </location>
</feature>
<keyword evidence="1" id="KW-0812">Transmembrane</keyword>
<feature type="transmembrane region" description="Helical" evidence="1">
    <location>
        <begin position="110"/>
        <end position="132"/>
    </location>
</feature>
<comment type="caution">
    <text evidence="3">The sequence shown here is derived from an EMBL/GenBank/DDBJ whole genome shotgun (WGS) entry which is preliminary data.</text>
</comment>
<protein>
    <recommendedName>
        <fullName evidence="2">DUF6533 domain-containing protein</fullName>
    </recommendedName>
</protein>
<evidence type="ECO:0000259" key="2">
    <source>
        <dbReference type="Pfam" id="PF20151"/>
    </source>
</evidence>
<keyword evidence="4" id="KW-1185">Reference proteome</keyword>
<organism evidence="3 4">
    <name type="scientific">Mycena chlorophos</name>
    <name type="common">Agaric fungus</name>
    <name type="synonym">Agaricus chlorophos</name>
    <dbReference type="NCBI Taxonomy" id="658473"/>
    <lineage>
        <taxon>Eukaryota</taxon>
        <taxon>Fungi</taxon>
        <taxon>Dikarya</taxon>
        <taxon>Basidiomycota</taxon>
        <taxon>Agaricomycotina</taxon>
        <taxon>Agaricomycetes</taxon>
        <taxon>Agaricomycetidae</taxon>
        <taxon>Agaricales</taxon>
        <taxon>Marasmiineae</taxon>
        <taxon>Mycenaceae</taxon>
        <taxon>Mycena</taxon>
    </lineage>
</organism>
<keyword evidence="1" id="KW-0472">Membrane</keyword>
<accession>A0A8H6SFL3</accession>
<feature type="transmembrane region" description="Helical" evidence="1">
    <location>
        <begin position="250"/>
        <end position="271"/>
    </location>
</feature>
<proteinExistence type="predicted"/>
<feature type="domain" description="DUF6533" evidence="2">
    <location>
        <begin position="39"/>
        <end position="81"/>
    </location>
</feature>
<dbReference type="OrthoDB" id="2637653at2759"/>
<gene>
    <name evidence="3" type="ORF">HMN09_01022300</name>
</gene>
<dbReference type="Proteomes" id="UP000613580">
    <property type="component" value="Unassembled WGS sequence"/>
</dbReference>
<reference evidence="3" key="1">
    <citation type="submission" date="2020-05" db="EMBL/GenBank/DDBJ databases">
        <title>Mycena genomes resolve the evolution of fungal bioluminescence.</title>
        <authorList>
            <person name="Tsai I.J."/>
        </authorList>
    </citation>
    <scope>NUCLEOTIDE SEQUENCE</scope>
    <source>
        <strain evidence="3">110903Hualien_Pintung</strain>
    </source>
</reference>
<feature type="transmembrane region" description="Helical" evidence="1">
    <location>
        <begin position="226"/>
        <end position="244"/>
    </location>
</feature>
<evidence type="ECO:0000313" key="4">
    <source>
        <dbReference type="Proteomes" id="UP000613580"/>
    </source>
</evidence>
<dbReference type="InterPro" id="IPR045340">
    <property type="entry name" value="DUF6533"/>
</dbReference>
<feature type="transmembrane region" description="Helical" evidence="1">
    <location>
        <begin position="182"/>
        <end position="205"/>
    </location>
</feature>
<feature type="transmembrane region" description="Helical" evidence="1">
    <location>
        <begin position="20"/>
        <end position="47"/>
    </location>
</feature>
<dbReference type="Pfam" id="PF20151">
    <property type="entry name" value="DUF6533"/>
    <property type="match status" value="1"/>
</dbReference>
<sequence length="321" mass="36416">MEGPDSSLGDPLRNAAKLSFIPYLSLLLCFVSWAYLDVVAALTWLFYDILITYDQELEFVWPKPWTRMKFLFFFIRYLPLAVQISILTIGSPELTPSFHFTQHDCFIWQVYQGVATLFLFAAVDYVLILRVYALYHNNRLVRTTVLAAFGTEVVLMASGLGLSLRSIQFDDLCVVLHISDILLLYGGATLLFQTFLFCLTAAKFVRALRDGWGDTPLVTLVMRDGTWAFIFLFAVVAGDASLYGLKNHSFAGILYGWLLSVFSFCGYRILLNLDRLSAAERRPTRQRASTSTAYRSSYQFTTHLVDENDAHQPTRVSVDVP</sequence>
<dbReference type="AlphaFoldDB" id="A0A8H6SFL3"/>
<dbReference type="EMBL" id="JACAZE010000015">
    <property type="protein sequence ID" value="KAF7298013.1"/>
    <property type="molecule type" value="Genomic_DNA"/>
</dbReference>
<feature type="transmembrane region" description="Helical" evidence="1">
    <location>
        <begin position="68"/>
        <end position="90"/>
    </location>
</feature>